<proteinExistence type="predicted"/>
<protein>
    <recommendedName>
        <fullName evidence="3">Rieske domain-containing protein</fullName>
    </recommendedName>
</protein>
<organism evidence="1 2">
    <name type="scientific">Leucobacter chromiireducens subsp. chromiireducens</name>
    <dbReference type="NCBI Taxonomy" id="660067"/>
    <lineage>
        <taxon>Bacteria</taxon>
        <taxon>Bacillati</taxon>
        <taxon>Actinomycetota</taxon>
        <taxon>Actinomycetes</taxon>
        <taxon>Micrococcales</taxon>
        <taxon>Microbacteriaceae</taxon>
        <taxon>Leucobacter</taxon>
    </lineage>
</organism>
<dbReference type="Proteomes" id="UP001646141">
    <property type="component" value="Unassembled WGS sequence"/>
</dbReference>
<dbReference type="EMBL" id="QYAD01000001">
    <property type="protein sequence ID" value="MBL3689464.1"/>
    <property type="molecule type" value="Genomic_DNA"/>
</dbReference>
<sequence length="68" mass="7284">MSDDDDAVVIPDDVRITVRADDGYRTCRVCGSDCVPEDVGADGIGARIAFVCPEHGLHSVVDPFGHLR</sequence>
<accession>A0ABS1SPP4</accession>
<comment type="caution">
    <text evidence="1">The sequence shown here is derived from an EMBL/GenBank/DDBJ whole genome shotgun (WGS) entry which is preliminary data.</text>
</comment>
<evidence type="ECO:0008006" key="3">
    <source>
        <dbReference type="Google" id="ProtNLM"/>
    </source>
</evidence>
<dbReference type="RefSeq" id="WP_202381388.1">
    <property type="nucleotide sequence ID" value="NZ_BAAAMA010000004.1"/>
</dbReference>
<gene>
    <name evidence="1" type="ORF">D3226_05745</name>
</gene>
<evidence type="ECO:0000313" key="1">
    <source>
        <dbReference type="EMBL" id="MBL3689464.1"/>
    </source>
</evidence>
<reference evidence="1 2" key="1">
    <citation type="submission" date="2018-09" db="EMBL/GenBank/DDBJ databases">
        <title>Comparative genomics of Leucobacter spp.</title>
        <authorList>
            <person name="Reis A.C."/>
            <person name="Kolvenbach B.A."/>
            <person name="Corvini P.F.X."/>
            <person name="Nunes O.C."/>
        </authorList>
    </citation>
    <scope>NUCLEOTIDE SEQUENCE [LARGE SCALE GENOMIC DNA]</scope>
    <source>
        <strain evidence="1 2">L-1</strain>
    </source>
</reference>
<keyword evidence="2" id="KW-1185">Reference proteome</keyword>
<name>A0ABS1SPP4_9MICO</name>
<evidence type="ECO:0000313" key="2">
    <source>
        <dbReference type="Proteomes" id="UP001646141"/>
    </source>
</evidence>